<evidence type="ECO:0000313" key="5">
    <source>
        <dbReference type="Proteomes" id="UP000326837"/>
    </source>
</evidence>
<keyword evidence="1" id="KW-1133">Transmembrane helix</keyword>
<feature type="signal peptide" evidence="2">
    <location>
        <begin position="1"/>
        <end position="30"/>
    </location>
</feature>
<dbReference type="GO" id="GO:0000272">
    <property type="term" value="P:polysaccharide catabolic process"/>
    <property type="evidence" value="ECO:0007669"/>
    <property type="project" value="InterPro"/>
</dbReference>
<dbReference type="EMBL" id="AP021861">
    <property type="protein sequence ID" value="BBO35630.1"/>
    <property type="molecule type" value="Genomic_DNA"/>
</dbReference>
<dbReference type="InterPro" id="IPR016134">
    <property type="entry name" value="Dockerin_dom"/>
</dbReference>
<protein>
    <recommendedName>
        <fullName evidence="3">Dockerin domain-containing protein</fullName>
    </recommendedName>
</protein>
<keyword evidence="1" id="KW-0472">Membrane</keyword>
<keyword evidence="2" id="KW-0732">Signal</keyword>
<name>A0A5K7XFP1_9BACT</name>
<keyword evidence="1" id="KW-0812">Transmembrane</keyword>
<dbReference type="KEGG" id="lpav:PLANPX_5242"/>
<keyword evidence="5" id="KW-1185">Reference proteome</keyword>
<dbReference type="PROSITE" id="PS51766">
    <property type="entry name" value="DOCKERIN"/>
    <property type="match status" value="1"/>
</dbReference>
<evidence type="ECO:0000256" key="1">
    <source>
        <dbReference type="SAM" id="Phobius"/>
    </source>
</evidence>
<organism evidence="4 5">
    <name type="scientific">Lacipirellula parvula</name>
    <dbReference type="NCBI Taxonomy" id="2650471"/>
    <lineage>
        <taxon>Bacteria</taxon>
        <taxon>Pseudomonadati</taxon>
        <taxon>Planctomycetota</taxon>
        <taxon>Planctomycetia</taxon>
        <taxon>Pirellulales</taxon>
        <taxon>Lacipirellulaceae</taxon>
        <taxon>Lacipirellula</taxon>
    </lineage>
</organism>
<dbReference type="GO" id="GO:0004553">
    <property type="term" value="F:hydrolase activity, hydrolyzing O-glycosyl compounds"/>
    <property type="evidence" value="ECO:0007669"/>
    <property type="project" value="InterPro"/>
</dbReference>
<dbReference type="AlphaFoldDB" id="A0A5K7XFP1"/>
<gene>
    <name evidence="4" type="ORF">PLANPX_5242</name>
</gene>
<reference evidence="5" key="1">
    <citation type="submission" date="2019-10" db="EMBL/GenBank/DDBJ databases">
        <title>Lacipirellula parvula gen. nov., sp. nov., representing a lineage of planctomycetes widespread in freshwater anoxic habitats, and description of the family Lacipirellulaceae.</title>
        <authorList>
            <person name="Dedysh S.N."/>
            <person name="Kulichevskaya I.S."/>
            <person name="Beletsky A.V."/>
            <person name="Rakitin A.L."/>
            <person name="Mardanov A.V."/>
            <person name="Ivanova A.A."/>
            <person name="Saltykova V.X."/>
            <person name="Rijpstra W.I.C."/>
            <person name="Sinninghe Damste J.S."/>
            <person name="Ravin N.V."/>
        </authorList>
    </citation>
    <scope>NUCLEOTIDE SEQUENCE [LARGE SCALE GENOMIC DNA]</scope>
    <source>
        <strain evidence="5">PX69</strain>
    </source>
</reference>
<feature type="chain" id="PRO_5024829368" description="Dockerin domain-containing protein" evidence="2">
    <location>
        <begin position="31"/>
        <end position="494"/>
    </location>
</feature>
<dbReference type="Pfam" id="PF00404">
    <property type="entry name" value="Dockerin_1"/>
    <property type="match status" value="1"/>
</dbReference>
<evidence type="ECO:0000313" key="4">
    <source>
        <dbReference type="EMBL" id="BBO35630.1"/>
    </source>
</evidence>
<accession>A0A5K7XFP1</accession>
<evidence type="ECO:0000256" key="2">
    <source>
        <dbReference type="SAM" id="SignalP"/>
    </source>
</evidence>
<dbReference type="InterPro" id="IPR036439">
    <property type="entry name" value="Dockerin_dom_sf"/>
</dbReference>
<feature type="transmembrane region" description="Helical" evidence="1">
    <location>
        <begin position="468"/>
        <end position="490"/>
    </location>
</feature>
<sequence>MIHASLPKIGRKLLLLAAAPMACGAEASHAANAYYGANVGAQNFMTANWVDNANAPVAVPGSGDLPYINSVNGVTDYPYIDSAVAVQRFLIGELTASQGGLELRSGANLTTSATGAHYVGARGTGQLRILPGSTLNINGSLQVGWGDATGRGTGTVTQTGGAYNGTSASTGVTLGVSAVSGSFITPSNGTYNLSGGTMDFGGPLVVGLAGVGSFNMSGGSVTTSNYIQVGRTGTGTFVQTAGAVTAIRAAGDAMVVGALAGANGSYSISGGSLSITSLDGTGGVVNGAATGDATALFKVIGSAPTINFNNSFVQNANATLAFDIGAGISPIAVTTNATLNGALGIKFTTTPSVGQQFTLMNYGGTLTGTFASFDDIVDSPAGVNSVKLTLDYGAGAGSAIKVTVASLVAPAIPGDFNADGSVNGLDLAAWKTNVPIAAGATVAQGDADADADVDGADFLIWQRNFTGAGIAAVPEPASLLLASIVGLAFISRRR</sequence>
<evidence type="ECO:0000259" key="3">
    <source>
        <dbReference type="PROSITE" id="PS51766"/>
    </source>
</evidence>
<feature type="domain" description="Dockerin" evidence="3">
    <location>
        <begin position="409"/>
        <end position="475"/>
    </location>
</feature>
<dbReference type="Proteomes" id="UP000326837">
    <property type="component" value="Chromosome"/>
</dbReference>
<dbReference type="Gene3D" id="1.10.1330.10">
    <property type="entry name" value="Dockerin domain"/>
    <property type="match status" value="1"/>
</dbReference>
<proteinExistence type="predicted"/>
<dbReference type="InterPro" id="IPR002105">
    <property type="entry name" value="Dockerin_1_rpt"/>
</dbReference>
<dbReference type="RefSeq" id="WP_152100971.1">
    <property type="nucleotide sequence ID" value="NZ_AP021861.1"/>
</dbReference>